<dbReference type="EMBL" id="AP022822">
    <property type="protein sequence ID" value="BCA85763.1"/>
    <property type="molecule type" value="Genomic_DNA"/>
</dbReference>
<dbReference type="InterPro" id="IPR029055">
    <property type="entry name" value="Ntn_hydrolases_N"/>
</dbReference>
<keyword evidence="3" id="KW-1185">Reference proteome</keyword>
<dbReference type="InterPro" id="IPR005079">
    <property type="entry name" value="Peptidase_C45_hydrolase"/>
</dbReference>
<dbReference type="GO" id="GO:0016740">
    <property type="term" value="F:transferase activity"/>
    <property type="evidence" value="ECO:0007669"/>
    <property type="project" value="UniProtKB-KW"/>
</dbReference>
<keyword evidence="2" id="KW-0808">Transferase</keyword>
<evidence type="ECO:0000313" key="2">
    <source>
        <dbReference type="EMBL" id="BCA85763.1"/>
    </source>
</evidence>
<dbReference type="InterPro" id="IPR047794">
    <property type="entry name" value="C45_proenzyme-like"/>
</dbReference>
<evidence type="ECO:0000313" key="3">
    <source>
        <dbReference type="Proteomes" id="UP000502998"/>
    </source>
</evidence>
<dbReference type="NCBIfam" id="NF040521">
    <property type="entry name" value="C45_proenzyme"/>
    <property type="match status" value="1"/>
</dbReference>
<dbReference type="PANTHER" id="PTHR34180">
    <property type="entry name" value="PEPTIDASE C45"/>
    <property type="match status" value="1"/>
</dbReference>
<reference evidence="2 3" key="1">
    <citation type="submission" date="2020-02" db="EMBL/GenBank/DDBJ databases">
        <title>Characterization of vanA genotype vancomycin-resistant Enterococcus saigonensis VE80.</title>
        <authorList>
            <person name="Harada T."/>
            <person name="Motooka D."/>
            <person name="Nakamura S."/>
            <person name="Yamamoto Y."/>
            <person name="Kawahara R."/>
            <person name="Kawatsu K."/>
        </authorList>
    </citation>
    <scope>NUCLEOTIDE SEQUENCE [LARGE SCALE GENOMIC DNA]</scope>
    <source>
        <strain evidence="2 3">VE80</strain>
    </source>
</reference>
<dbReference type="Gene3D" id="3.60.60.10">
    <property type="entry name" value="Penicillin V Acylase, Chain A"/>
    <property type="match status" value="1"/>
</dbReference>
<feature type="domain" description="Peptidase C45 hydrolase" evidence="1">
    <location>
        <begin position="105"/>
        <end position="333"/>
    </location>
</feature>
<accession>A0A679IBZ0</accession>
<dbReference type="InterPro" id="IPR047801">
    <property type="entry name" value="Peptidase_C45"/>
</dbReference>
<protein>
    <submittedName>
        <fullName evidence="2">Acyl-CoA--6-aminopenicillanic acid acyl-transferase</fullName>
    </submittedName>
</protein>
<gene>
    <name evidence="2" type="ORF">EsVE80_12860</name>
</gene>
<dbReference type="Pfam" id="PF03417">
    <property type="entry name" value="AAT"/>
    <property type="match status" value="1"/>
</dbReference>
<organism evidence="2 3">
    <name type="scientific">Enterococcus saigonensis</name>
    <dbReference type="NCBI Taxonomy" id="1805431"/>
    <lineage>
        <taxon>Bacteria</taxon>
        <taxon>Bacillati</taxon>
        <taxon>Bacillota</taxon>
        <taxon>Bacilli</taxon>
        <taxon>Lactobacillales</taxon>
        <taxon>Enterococcaceae</taxon>
        <taxon>Enterococcus</taxon>
    </lineage>
</organism>
<dbReference type="RefSeq" id="WP_232061135.1">
    <property type="nucleotide sequence ID" value="NZ_AP022822.1"/>
</dbReference>
<name>A0A679IBZ0_9ENTE</name>
<dbReference type="PANTHER" id="PTHR34180:SF1">
    <property type="entry name" value="BETA-ALANYL-DOPAMINE_CARCININE HYDROLASE"/>
    <property type="match status" value="1"/>
</dbReference>
<dbReference type="AlphaFoldDB" id="A0A679IBZ0"/>
<dbReference type="KEGG" id="esg:EsVE80_12860"/>
<dbReference type="Proteomes" id="UP000502998">
    <property type="component" value="Chromosome"/>
</dbReference>
<dbReference type="SUPFAM" id="SSF56235">
    <property type="entry name" value="N-terminal nucleophile aminohydrolases (Ntn hydrolases)"/>
    <property type="match status" value="1"/>
</dbReference>
<sequence length="372" mass="42201">MKEVVTTYAMSLTGTNYEIGYQLGQEVLKQPALLALHKQKKTNFSPKELISAIRLFDQWCPGLTAELTGFADALNVTAHEIFFYSMTYLIPRCSQIVILPNRSADNIPLLARNYEFSAKSEDFCIMKTAVKGRYAHIGTSVLHFGRDEGLNEQGLAVSMSSSGFPVGALNYMRKPKFKGLQFWAVIRTLLENCRNVDEALTFLAEMPIAYNINLMLVDKSGKAALYETLDGRTQSQVIDAESFNQVLFATNHPLFASLRQIEPEITVHSAKRYEYIAKKLKNENKVSCAMLKEMLVANYPAGLCCHFFQEYFGTTKSMILSPTKREVEILWGGEVSNGWQKYSFEKSFTTDQRQIFYHNEKAPKGTFEWVNN</sequence>
<evidence type="ECO:0000259" key="1">
    <source>
        <dbReference type="Pfam" id="PF03417"/>
    </source>
</evidence>
<proteinExistence type="predicted"/>